<evidence type="ECO:0000256" key="4">
    <source>
        <dbReference type="ARBA" id="ARBA00035259"/>
    </source>
</evidence>
<evidence type="ECO:0000313" key="8">
    <source>
        <dbReference type="EMBL" id="QVL34635.1"/>
    </source>
</evidence>
<dbReference type="EMBL" id="CP074694">
    <property type="protein sequence ID" value="QVL34635.1"/>
    <property type="molecule type" value="Genomic_DNA"/>
</dbReference>
<dbReference type="GO" id="GO:0003735">
    <property type="term" value="F:structural constituent of ribosome"/>
    <property type="evidence" value="ECO:0007669"/>
    <property type="project" value="InterPro"/>
</dbReference>
<accession>A0A8E6B9E4</accession>
<evidence type="ECO:0000256" key="7">
    <source>
        <dbReference type="SAM" id="MobiDB-lite"/>
    </source>
</evidence>
<feature type="compositionally biased region" description="Basic residues" evidence="7">
    <location>
        <begin position="126"/>
        <end position="145"/>
    </location>
</feature>
<evidence type="ECO:0000256" key="2">
    <source>
        <dbReference type="ARBA" id="ARBA00022980"/>
    </source>
</evidence>
<keyword evidence="3 5" id="KW-0687">Ribonucleoprotein</keyword>
<gene>
    <name evidence="5 8" type="primary">rpsI</name>
    <name evidence="8" type="ORF">KIH39_12220</name>
</gene>
<dbReference type="PROSITE" id="PS00360">
    <property type="entry name" value="RIBOSOMAL_S9"/>
    <property type="match status" value="1"/>
</dbReference>
<dbReference type="HAMAP" id="MF_00532_B">
    <property type="entry name" value="Ribosomal_uS9_B"/>
    <property type="match status" value="1"/>
</dbReference>
<evidence type="ECO:0000313" key="9">
    <source>
        <dbReference type="Proteomes" id="UP000676194"/>
    </source>
</evidence>
<evidence type="ECO:0000256" key="5">
    <source>
        <dbReference type="HAMAP-Rule" id="MF_00532"/>
    </source>
</evidence>
<keyword evidence="2 5" id="KW-0689">Ribosomal protein</keyword>
<protein>
    <recommendedName>
        <fullName evidence="4 5">Small ribosomal subunit protein uS9</fullName>
    </recommendedName>
</protein>
<comment type="similarity">
    <text evidence="1 5 6">Belongs to the universal ribosomal protein uS9 family.</text>
</comment>
<dbReference type="KEGG" id="tsph:KIH39_12220"/>
<dbReference type="InterPro" id="IPR014721">
    <property type="entry name" value="Ribsml_uS5_D2-typ_fold_subgr"/>
</dbReference>
<dbReference type="RefSeq" id="WP_213499806.1">
    <property type="nucleotide sequence ID" value="NZ_CP074694.1"/>
</dbReference>
<keyword evidence="9" id="KW-1185">Reference proteome</keyword>
<dbReference type="Gene3D" id="3.30.230.10">
    <property type="match status" value="1"/>
</dbReference>
<proteinExistence type="inferred from homology"/>
<dbReference type="InterPro" id="IPR020574">
    <property type="entry name" value="Ribosomal_uS9_CS"/>
</dbReference>
<dbReference type="InterPro" id="IPR023035">
    <property type="entry name" value="Ribosomal_uS9_bac/plastid"/>
</dbReference>
<dbReference type="Pfam" id="PF00380">
    <property type="entry name" value="Ribosomal_S9"/>
    <property type="match status" value="1"/>
</dbReference>
<evidence type="ECO:0000256" key="1">
    <source>
        <dbReference type="ARBA" id="ARBA00005251"/>
    </source>
</evidence>
<reference evidence="8" key="1">
    <citation type="submission" date="2021-05" db="EMBL/GenBank/DDBJ databases">
        <title>Complete genome sequence of the cellulolytic planctomycete Telmatocola sphagniphila SP2T and characterization of the first cellulase from planctomycetes.</title>
        <authorList>
            <person name="Rakitin A.L."/>
            <person name="Beletsky A.V."/>
            <person name="Naumoff D.G."/>
            <person name="Kulichevskaya I.S."/>
            <person name="Mardanov A.V."/>
            <person name="Ravin N.V."/>
            <person name="Dedysh S.N."/>
        </authorList>
    </citation>
    <scope>NUCLEOTIDE SEQUENCE</scope>
    <source>
        <strain evidence="8">SP2T</strain>
    </source>
</reference>
<dbReference type="NCBIfam" id="NF001099">
    <property type="entry name" value="PRK00132.1"/>
    <property type="match status" value="1"/>
</dbReference>
<dbReference type="PANTHER" id="PTHR21569:SF1">
    <property type="entry name" value="SMALL RIBOSOMAL SUBUNIT PROTEIN US9M"/>
    <property type="match status" value="1"/>
</dbReference>
<dbReference type="InterPro" id="IPR000754">
    <property type="entry name" value="Ribosomal_uS9"/>
</dbReference>
<dbReference type="SUPFAM" id="SSF54211">
    <property type="entry name" value="Ribosomal protein S5 domain 2-like"/>
    <property type="match status" value="1"/>
</dbReference>
<dbReference type="GO" id="GO:0022627">
    <property type="term" value="C:cytosolic small ribosomal subunit"/>
    <property type="evidence" value="ECO:0007669"/>
    <property type="project" value="TreeGrafter"/>
</dbReference>
<dbReference type="InterPro" id="IPR020568">
    <property type="entry name" value="Ribosomal_Su5_D2-typ_SF"/>
</dbReference>
<sequence length="145" mass="15721">MAATKDYVGTGRRKSSVARVRIKEGSGKIQVNGRQLDHFFTEEKDRNAVTGPLVLTDLANRVDVTITVNGGGITGQAGAASQGVARALKTMFGPAPTTADEPETESSGIAKKLRDSGYLTRDSRMKERKKYGRKGARKSFQFSKR</sequence>
<evidence type="ECO:0000256" key="3">
    <source>
        <dbReference type="ARBA" id="ARBA00023274"/>
    </source>
</evidence>
<feature type="region of interest" description="Disordered" evidence="7">
    <location>
        <begin position="92"/>
        <end position="145"/>
    </location>
</feature>
<dbReference type="PANTHER" id="PTHR21569">
    <property type="entry name" value="RIBOSOMAL PROTEIN S9"/>
    <property type="match status" value="1"/>
</dbReference>
<dbReference type="GO" id="GO:0006412">
    <property type="term" value="P:translation"/>
    <property type="evidence" value="ECO:0007669"/>
    <property type="project" value="UniProtKB-UniRule"/>
</dbReference>
<name>A0A8E6B9E4_9BACT</name>
<dbReference type="GO" id="GO:0003723">
    <property type="term" value="F:RNA binding"/>
    <property type="evidence" value="ECO:0007669"/>
    <property type="project" value="TreeGrafter"/>
</dbReference>
<organism evidence="8 9">
    <name type="scientific">Telmatocola sphagniphila</name>
    <dbReference type="NCBI Taxonomy" id="1123043"/>
    <lineage>
        <taxon>Bacteria</taxon>
        <taxon>Pseudomonadati</taxon>
        <taxon>Planctomycetota</taxon>
        <taxon>Planctomycetia</taxon>
        <taxon>Gemmatales</taxon>
        <taxon>Gemmataceae</taxon>
    </lineage>
</organism>
<dbReference type="AlphaFoldDB" id="A0A8E6B9E4"/>
<dbReference type="Proteomes" id="UP000676194">
    <property type="component" value="Chromosome"/>
</dbReference>
<evidence type="ECO:0000256" key="6">
    <source>
        <dbReference type="RuleBase" id="RU003815"/>
    </source>
</evidence>